<dbReference type="AlphaFoldDB" id="A0A1M4YBV3"/>
<name>A0A1M4YBV3_9CLOT</name>
<feature type="domain" description="7,8-dihydro-6-hydroxymethylpterin-pyrophosphokinase" evidence="10">
    <location>
        <begin position="206"/>
        <end position="217"/>
    </location>
</feature>
<dbReference type="Gene3D" id="3.30.70.560">
    <property type="entry name" value="7,8-Dihydro-6-hydroxymethylpterin-pyrophosphokinase HPPK"/>
    <property type="match status" value="1"/>
</dbReference>
<dbReference type="RefSeq" id="WP_072851838.1">
    <property type="nucleotide sequence ID" value="NZ_FQVI01000011.1"/>
</dbReference>
<proteinExistence type="inferred from homology"/>
<dbReference type="CDD" id="cd00534">
    <property type="entry name" value="DHNA_DHNTPE"/>
    <property type="match status" value="1"/>
</dbReference>
<dbReference type="NCBIfam" id="TIGR01498">
    <property type="entry name" value="folK"/>
    <property type="match status" value="1"/>
</dbReference>
<dbReference type="SUPFAM" id="SSF55083">
    <property type="entry name" value="6-hydroxymethyl-7,8-dihydropterin pyrophosphokinase, HPPK"/>
    <property type="match status" value="1"/>
</dbReference>
<evidence type="ECO:0000256" key="5">
    <source>
        <dbReference type="ARBA" id="ARBA00022741"/>
    </source>
</evidence>
<keyword evidence="8 9" id="KW-0289">Folate biosynthesis</keyword>
<dbReference type="EMBL" id="FQVI01000011">
    <property type="protein sequence ID" value="SHF03056.1"/>
    <property type="molecule type" value="Genomic_DNA"/>
</dbReference>
<keyword evidence="4" id="KW-0808">Transferase</keyword>
<evidence type="ECO:0000313" key="12">
    <source>
        <dbReference type="Proteomes" id="UP000184245"/>
    </source>
</evidence>
<dbReference type="PROSITE" id="PS00794">
    <property type="entry name" value="HPPK"/>
    <property type="match status" value="1"/>
</dbReference>
<sequence length="272" mass="31130">MDKIKIQNLEVYCNHGVFPEETKLGQKFLISAVLYTDTREAGLTDQLERSINYGEVSHFMKEYMENHTFKLIEAVVENLAKELLLHFSLLTQVKLEIKKPWAPIGLPLDTVSIEITRGWHRAYIALGSNMGDKEEYLTQAVEALKEQESCRVGRVSDFIVTEPYGVTDQDKFLNGAAEVMTLLTPFELLDMLHGIEQEAGRKRMLRWGPRTLDLDILFYDDLILDTETLQIPHIGIPLRDFVLLPMAQIAPYFRHPVLGRTVAELKEALTKN</sequence>
<comment type="pathway">
    <text evidence="2">Cofactor biosynthesis; tetrahydrofolate biosynthesis; 2-amino-4-hydroxy-6-hydroxymethyl-7,8-dihydropteridine diphosphate from 7,8-dihydroneopterin triphosphate: step 4/4.</text>
</comment>
<dbReference type="STRING" id="1122155.SAMN02745158_02297"/>
<keyword evidence="6 11" id="KW-0418">Kinase</keyword>
<dbReference type="GO" id="GO:0046656">
    <property type="term" value="P:folic acid biosynthetic process"/>
    <property type="evidence" value="ECO:0007669"/>
    <property type="project" value="UniProtKB-UniRule"/>
</dbReference>
<dbReference type="GO" id="GO:0016301">
    <property type="term" value="F:kinase activity"/>
    <property type="evidence" value="ECO:0007669"/>
    <property type="project" value="UniProtKB-KW"/>
</dbReference>
<dbReference type="NCBIfam" id="TIGR00526">
    <property type="entry name" value="folB_dom"/>
    <property type="match status" value="1"/>
</dbReference>
<accession>A0A1M4YBV3</accession>
<dbReference type="EC" id="4.1.2.25" evidence="9"/>
<dbReference type="NCBIfam" id="TIGR00525">
    <property type="entry name" value="folB"/>
    <property type="match status" value="1"/>
</dbReference>
<dbReference type="SUPFAM" id="SSF55620">
    <property type="entry name" value="Tetrahydrobiopterin biosynthesis enzymes-like"/>
    <property type="match status" value="1"/>
</dbReference>
<evidence type="ECO:0000256" key="2">
    <source>
        <dbReference type="ARBA" id="ARBA00005051"/>
    </source>
</evidence>
<dbReference type="UniPathway" id="UPA00077">
    <property type="reaction ID" value="UER00154"/>
</dbReference>
<evidence type="ECO:0000256" key="4">
    <source>
        <dbReference type="ARBA" id="ARBA00022679"/>
    </source>
</evidence>
<dbReference type="Pfam" id="PF01288">
    <property type="entry name" value="HPPK"/>
    <property type="match status" value="1"/>
</dbReference>
<evidence type="ECO:0000256" key="3">
    <source>
        <dbReference type="ARBA" id="ARBA00009640"/>
    </source>
</evidence>
<dbReference type="EC" id="2.7.6.3" evidence="9"/>
<evidence type="ECO:0000256" key="6">
    <source>
        <dbReference type="ARBA" id="ARBA00022777"/>
    </source>
</evidence>
<comment type="function">
    <text evidence="9">Catalyzes the conversion of 7,8-dihydroneopterin to 6-hydroxymethyl-7,8-dihydropterin.</text>
</comment>
<reference evidence="11 12" key="1">
    <citation type="submission" date="2016-11" db="EMBL/GenBank/DDBJ databases">
        <authorList>
            <person name="Jaros S."/>
            <person name="Januszkiewicz K."/>
            <person name="Wedrychowicz H."/>
        </authorList>
    </citation>
    <scope>NUCLEOTIDE SEQUENCE [LARGE SCALE GENOMIC DNA]</scope>
    <source>
        <strain evidence="11 12">DSM 17459</strain>
    </source>
</reference>
<evidence type="ECO:0000259" key="10">
    <source>
        <dbReference type="PROSITE" id="PS00794"/>
    </source>
</evidence>
<evidence type="ECO:0000256" key="1">
    <source>
        <dbReference type="ARBA" id="ARBA00000198"/>
    </source>
</evidence>
<dbReference type="PANTHER" id="PTHR43071:SF1">
    <property type="entry name" value="2-AMINO-4-HYDROXY-6-HYDROXYMETHYLDIHYDROPTERIDINE PYROPHOSPHOKINASE"/>
    <property type="match status" value="1"/>
</dbReference>
<dbReference type="GO" id="GO:0004150">
    <property type="term" value="F:dihydroneopterin aldolase activity"/>
    <property type="evidence" value="ECO:0007669"/>
    <property type="project" value="UniProtKB-UniRule"/>
</dbReference>
<comment type="catalytic activity">
    <reaction evidence="1">
        <text>6-hydroxymethyl-7,8-dihydropterin + ATP = (7,8-dihydropterin-6-yl)methyl diphosphate + AMP + H(+)</text>
        <dbReference type="Rhea" id="RHEA:11412"/>
        <dbReference type="ChEBI" id="CHEBI:15378"/>
        <dbReference type="ChEBI" id="CHEBI:30616"/>
        <dbReference type="ChEBI" id="CHEBI:44841"/>
        <dbReference type="ChEBI" id="CHEBI:72950"/>
        <dbReference type="ChEBI" id="CHEBI:456215"/>
        <dbReference type="EC" id="2.7.6.3"/>
    </reaction>
</comment>
<keyword evidence="7" id="KW-0067">ATP-binding</keyword>
<comment type="similarity">
    <text evidence="9">Belongs to the DHNA family.</text>
</comment>
<dbReference type="OrthoDB" id="9808041at2"/>
<dbReference type="InterPro" id="IPR006156">
    <property type="entry name" value="Dihydroneopterin_aldolase"/>
</dbReference>
<dbReference type="InterPro" id="IPR043133">
    <property type="entry name" value="GTP-CH-I_C/QueF"/>
</dbReference>
<evidence type="ECO:0000256" key="7">
    <source>
        <dbReference type="ARBA" id="ARBA00022840"/>
    </source>
</evidence>
<dbReference type="InterPro" id="IPR035907">
    <property type="entry name" value="Hppk_sf"/>
</dbReference>
<keyword evidence="9" id="KW-0456">Lyase</keyword>
<evidence type="ECO:0000256" key="8">
    <source>
        <dbReference type="ARBA" id="ARBA00022909"/>
    </source>
</evidence>
<gene>
    <name evidence="11" type="ORF">SAMN02745158_02297</name>
</gene>
<dbReference type="InterPro" id="IPR006157">
    <property type="entry name" value="FolB_dom"/>
</dbReference>
<dbReference type="GO" id="GO:0005524">
    <property type="term" value="F:ATP binding"/>
    <property type="evidence" value="ECO:0007669"/>
    <property type="project" value="UniProtKB-KW"/>
</dbReference>
<organism evidence="11 12">
    <name type="scientific">Lactonifactor longoviformis DSM 17459</name>
    <dbReference type="NCBI Taxonomy" id="1122155"/>
    <lineage>
        <taxon>Bacteria</taxon>
        <taxon>Bacillati</taxon>
        <taxon>Bacillota</taxon>
        <taxon>Clostridia</taxon>
        <taxon>Eubacteriales</taxon>
        <taxon>Clostridiaceae</taxon>
        <taxon>Lactonifactor</taxon>
    </lineage>
</organism>
<comment type="pathway">
    <text evidence="9">Cofactor biosynthesis; tetrahydrofolate biosynthesis; 2-amino-4-hydroxy-6-hydroxymethyl-7,8-dihydropteridine diphosphate from 7,8-dihydroneopterin triphosphate: step 3/4.</text>
</comment>
<keyword evidence="5" id="KW-0547">Nucleotide-binding</keyword>
<keyword evidence="12" id="KW-1185">Reference proteome</keyword>
<evidence type="ECO:0000256" key="9">
    <source>
        <dbReference type="RuleBase" id="RU362079"/>
    </source>
</evidence>
<protein>
    <recommendedName>
        <fullName evidence="9">Bifunctional folate synthesis protein</fullName>
    </recommendedName>
    <domain>
        <recommendedName>
            <fullName evidence="9">Dihydroneopterin aldolase</fullName>
            <shortName evidence="9">DHNA</shortName>
            <ecNumber evidence="9">4.1.2.25</ecNumber>
        </recommendedName>
        <alternativeName>
            <fullName evidence="9">7,8-dihydroneopterin aldolase</fullName>
        </alternativeName>
    </domain>
    <domain>
        <recommendedName>
            <fullName evidence="9">2-amino-4-hydroxy-6-hydroxymethyldihydropteridine pyrophosphokinase</fullName>
            <ecNumber evidence="9">2.7.6.3</ecNumber>
        </recommendedName>
        <alternativeName>
            <fullName evidence="9">6-hydroxymethyl-7,8-dihydropterin pyrophosphokinase</fullName>
            <shortName evidence="9">PPPK</shortName>
        </alternativeName>
        <alternativeName>
            <fullName evidence="9">7,8-dihydro-6-hydroxymethylpterin pyrophosphokinase</fullName>
            <shortName evidence="9">HPPK</shortName>
        </alternativeName>
    </domain>
</protein>
<dbReference type="PANTHER" id="PTHR43071">
    <property type="entry name" value="2-AMINO-4-HYDROXY-6-HYDROXYMETHYLDIHYDROPTERIDINE PYROPHOSPHOKINASE"/>
    <property type="match status" value="1"/>
</dbReference>
<dbReference type="CDD" id="cd00483">
    <property type="entry name" value="HPPK"/>
    <property type="match status" value="1"/>
</dbReference>
<dbReference type="Gene3D" id="3.30.1130.10">
    <property type="match status" value="1"/>
</dbReference>
<dbReference type="SMART" id="SM00905">
    <property type="entry name" value="FolB"/>
    <property type="match status" value="1"/>
</dbReference>
<dbReference type="GO" id="GO:0003848">
    <property type="term" value="F:2-amino-4-hydroxy-6-hydroxymethyldihydropteridine diphosphokinase activity"/>
    <property type="evidence" value="ECO:0007669"/>
    <property type="project" value="UniProtKB-EC"/>
</dbReference>
<dbReference type="GO" id="GO:0046654">
    <property type="term" value="P:tetrahydrofolate biosynthetic process"/>
    <property type="evidence" value="ECO:0007669"/>
    <property type="project" value="UniProtKB-UniRule"/>
</dbReference>
<comment type="similarity">
    <text evidence="3">In the N-terminal section; belongs to the DHNA family.</text>
</comment>
<dbReference type="Proteomes" id="UP000184245">
    <property type="component" value="Unassembled WGS sequence"/>
</dbReference>
<dbReference type="Pfam" id="PF02152">
    <property type="entry name" value="FolB"/>
    <property type="match status" value="1"/>
</dbReference>
<comment type="catalytic activity">
    <reaction evidence="9">
        <text>7,8-dihydroneopterin = 6-hydroxymethyl-7,8-dihydropterin + glycolaldehyde</text>
        <dbReference type="Rhea" id="RHEA:10540"/>
        <dbReference type="ChEBI" id="CHEBI:17001"/>
        <dbReference type="ChEBI" id="CHEBI:17071"/>
        <dbReference type="ChEBI" id="CHEBI:44841"/>
        <dbReference type="EC" id="4.1.2.25"/>
    </reaction>
</comment>
<dbReference type="InterPro" id="IPR000550">
    <property type="entry name" value="Hppk"/>
</dbReference>
<evidence type="ECO:0000313" key="11">
    <source>
        <dbReference type="EMBL" id="SHF03056.1"/>
    </source>
</evidence>